<dbReference type="EMBL" id="BMVC01000030">
    <property type="protein sequence ID" value="GHD18442.1"/>
    <property type="molecule type" value="Genomic_DNA"/>
</dbReference>
<organism evidence="2 3">
    <name type="scientific">Streptomyces finlayi</name>
    <dbReference type="NCBI Taxonomy" id="67296"/>
    <lineage>
        <taxon>Bacteria</taxon>
        <taxon>Bacillati</taxon>
        <taxon>Actinomycetota</taxon>
        <taxon>Actinomycetes</taxon>
        <taxon>Kitasatosporales</taxon>
        <taxon>Streptomycetaceae</taxon>
        <taxon>Streptomyces</taxon>
    </lineage>
</organism>
<dbReference type="Proteomes" id="UP000638353">
    <property type="component" value="Unassembled WGS sequence"/>
</dbReference>
<name>A0A918X8L2_9ACTN</name>
<evidence type="ECO:0000256" key="1">
    <source>
        <dbReference type="SAM" id="MobiDB-lite"/>
    </source>
</evidence>
<reference evidence="2" key="1">
    <citation type="journal article" date="2014" name="Int. J. Syst. Evol. Microbiol.">
        <title>Complete genome sequence of Corynebacterium casei LMG S-19264T (=DSM 44701T), isolated from a smear-ripened cheese.</title>
        <authorList>
            <consortium name="US DOE Joint Genome Institute (JGI-PGF)"/>
            <person name="Walter F."/>
            <person name="Albersmeier A."/>
            <person name="Kalinowski J."/>
            <person name="Ruckert C."/>
        </authorList>
    </citation>
    <scope>NUCLEOTIDE SEQUENCE</scope>
    <source>
        <strain evidence="2">JCM 4637</strain>
    </source>
</reference>
<evidence type="ECO:0000313" key="3">
    <source>
        <dbReference type="Proteomes" id="UP000638353"/>
    </source>
</evidence>
<gene>
    <name evidence="2" type="ORF">GCM10010334_81300</name>
</gene>
<accession>A0A918X8L2</accession>
<feature type="region of interest" description="Disordered" evidence="1">
    <location>
        <begin position="57"/>
        <end position="81"/>
    </location>
</feature>
<evidence type="ECO:0000313" key="2">
    <source>
        <dbReference type="EMBL" id="GHD18442.1"/>
    </source>
</evidence>
<sequence>MTGTATRNTEPHQKTSSRTPPTSGPTAPPSMKLVIHTVMAKLRCSASRNMALISESVEGPRTEPARPRSARATMRVSAVGA</sequence>
<dbReference type="AlphaFoldDB" id="A0A918X8L2"/>
<proteinExistence type="predicted"/>
<comment type="caution">
    <text evidence="2">The sequence shown here is derived from an EMBL/GenBank/DDBJ whole genome shotgun (WGS) entry which is preliminary data.</text>
</comment>
<feature type="region of interest" description="Disordered" evidence="1">
    <location>
        <begin position="1"/>
        <end position="30"/>
    </location>
</feature>
<protein>
    <submittedName>
        <fullName evidence="2">Uncharacterized protein</fullName>
    </submittedName>
</protein>
<reference evidence="2" key="2">
    <citation type="submission" date="2020-09" db="EMBL/GenBank/DDBJ databases">
        <authorList>
            <person name="Sun Q."/>
            <person name="Ohkuma M."/>
        </authorList>
    </citation>
    <scope>NUCLEOTIDE SEQUENCE</scope>
    <source>
        <strain evidence="2">JCM 4637</strain>
    </source>
</reference>